<dbReference type="CTD" id="4541"/>
<dbReference type="EMBL" id="KY242717">
    <property type="protein sequence ID" value="ASB29937.1"/>
    <property type="molecule type" value="Genomic_DNA"/>
</dbReference>
<feature type="transmembrane region" description="Helical" evidence="1">
    <location>
        <begin position="12"/>
        <end position="29"/>
    </location>
</feature>
<evidence type="ECO:0000313" key="2">
    <source>
        <dbReference type="EMBL" id="ASB29937.1"/>
    </source>
</evidence>
<feature type="transmembrane region" description="Helical" evidence="1">
    <location>
        <begin position="130"/>
        <end position="151"/>
    </location>
</feature>
<keyword evidence="1" id="KW-1133">Transmembrane helix</keyword>
<sequence length="165" mass="18158">MVCGYPLLLLKMNLIFFCGVVMFLCLLVLSVWESLYIGLILGVMSICVSVILGGSMSSLAGYFVFLIYVGGLMVLFGYVLSVFPNQYFAFGFLPGKFLFSLSMVISLFSISFKSEGASKLGGFLMFNSSAYMYLFVGGFLLFILILVVSLCKKRHLPLRGGLFGE</sequence>
<evidence type="ECO:0000256" key="1">
    <source>
        <dbReference type="SAM" id="Phobius"/>
    </source>
</evidence>
<proteinExistence type="predicted"/>
<name>A0A343DSA1_9BIVA</name>
<reference evidence="2" key="1">
    <citation type="submission" date="2016-11" db="EMBL/GenBank/DDBJ databases">
        <title>Primary genomic insights into the adaptation strategy of deep-sea mussel by comparative genomics.</title>
        <authorList>
            <person name="Minxiao W."/>
            <person name="Ping Z."/>
            <person name="Yan S."/>
            <person name="Chaolun L."/>
            <person name="Sun S."/>
        </authorList>
    </citation>
    <scope>NUCLEOTIDE SEQUENCE</scope>
    <source>
        <tissue evidence="2">Adductor</tissue>
    </source>
</reference>
<keyword evidence="2" id="KW-0496">Mitochondrion</keyword>
<feature type="transmembrane region" description="Helical" evidence="1">
    <location>
        <begin position="36"/>
        <end position="53"/>
    </location>
</feature>
<feature type="transmembrane region" description="Helical" evidence="1">
    <location>
        <begin position="87"/>
        <end position="110"/>
    </location>
</feature>
<geneLocation type="mitochondrion" evidence="2"/>
<accession>A0A343DSA1</accession>
<dbReference type="AlphaFoldDB" id="A0A343DSA1"/>
<gene>
    <name evidence="2" type="primary">ND6</name>
</gene>
<keyword evidence="1" id="KW-0812">Transmembrane</keyword>
<dbReference type="RefSeq" id="YP_009446137.1">
    <property type="nucleotide sequence ID" value="NC_036486.1"/>
</dbReference>
<organism evidence="2">
    <name type="scientific">Modiolus kurilensis</name>
    <dbReference type="NCBI Taxonomy" id="1647520"/>
    <lineage>
        <taxon>Eukaryota</taxon>
        <taxon>Metazoa</taxon>
        <taxon>Spiralia</taxon>
        <taxon>Lophotrochozoa</taxon>
        <taxon>Mollusca</taxon>
        <taxon>Bivalvia</taxon>
        <taxon>Autobranchia</taxon>
        <taxon>Pteriomorphia</taxon>
        <taxon>Mytilida</taxon>
        <taxon>Mytiloidea</taxon>
        <taxon>Mytilidae</taxon>
        <taxon>Modiolinae</taxon>
        <taxon>Modiolus</taxon>
    </lineage>
</organism>
<feature type="transmembrane region" description="Helical" evidence="1">
    <location>
        <begin position="59"/>
        <end position="80"/>
    </location>
</feature>
<protein>
    <submittedName>
        <fullName evidence="2">NADH dehydrogenase subunit 6</fullName>
    </submittedName>
</protein>
<keyword evidence="1" id="KW-0472">Membrane</keyword>
<dbReference type="GeneID" id="35199324"/>